<feature type="region of interest" description="Disordered" evidence="1">
    <location>
        <begin position="81"/>
        <end position="148"/>
    </location>
</feature>
<dbReference type="AlphaFoldDB" id="A0A183S8L8"/>
<dbReference type="EMBL" id="UYSU01000446">
    <property type="protein sequence ID" value="VDL85814.1"/>
    <property type="molecule type" value="Genomic_DNA"/>
</dbReference>
<reference evidence="4" key="1">
    <citation type="submission" date="2016-06" db="UniProtKB">
        <authorList>
            <consortium name="WormBaseParasite"/>
        </authorList>
    </citation>
    <scope>IDENTIFICATION</scope>
</reference>
<reference evidence="2 3" key="2">
    <citation type="submission" date="2018-11" db="EMBL/GenBank/DDBJ databases">
        <authorList>
            <consortium name="Pathogen Informatics"/>
        </authorList>
    </citation>
    <scope>NUCLEOTIDE SEQUENCE [LARGE SCALE GENOMIC DNA]</scope>
    <source>
        <strain evidence="2 3">NST_G2</strain>
    </source>
</reference>
<proteinExistence type="predicted"/>
<keyword evidence="3" id="KW-1185">Reference proteome</keyword>
<feature type="compositionally biased region" description="Low complexity" evidence="1">
    <location>
        <begin position="109"/>
        <end position="120"/>
    </location>
</feature>
<dbReference type="WBParaSite" id="SSLN_0000059101-mRNA-1">
    <property type="protein sequence ID" value="SSLN_0000059101-mRNA-1"/>
    <property type="gene ID" value="SSLN_0000059101"/>
</dbReference>
<dbReference type="STRING" id="70667.A0A183S8L8"/>
<protein>
    <submittedName>
        <fullName evidence="4">CAF1C_H4-bd domain-containing protein</fullName>
    </submittedName>
</protein>
<evidence type="ECO:0000313" key="2">
    <source>
        <dbReference type="EMBL" id="VDL85814.1"/>
    </source>
</evidence>
<feature type="compositionally biased region" description="Basic and acidic residues" evidence="1">
    <location>
        <begin position="128"/>
        <end position="141"/>
    </location>
</feature>
<dbReference type="Proteomes" id="UP000275846">
    <property type="component" value="Unassembled WGS sequence"/>
</dbReference>
<evidence type="ECO:0000256" key="1">
    <source>
        <dbReference type="SAM" id="MobiDB-lite"/>
    </source>
</evidence>
<name>A0A183S8L8_SCHSO</name>
<evidence type="ECO:0000313" key="4">
    <source>
        <dbReference type="WBParaSite" id="SSLN_0000059101-mRNA-1"/>
    </source>
</evidence>
<sequence length="433" mass="47851">MESRVREDALNEEAQSAQRAEMERRKRLQDKEQAPASNSEAGSVTEEEFTAKLKSLSTDSLSAESSKTPVEFGLSSDVAAFNNGLDTQSPPSPSSSTGLPTQHGAENKPSPAVVPSASASLFKSYSRSRPDHKSGTHDPKSTGDSQENAILLGDSDDEADMVRWASIFELLESDVFPNWRYSPSLFDIPCRNFIRSALPAHFWSINNLRRTRLCALINIGHFSLKIKIPASATADAENSVQHRANMGCADMASKTSLKLSEAEKEDYLDTLYAHNRVPKLIHLTARNDVKTGPVIELSDSEDVDASDDVEDEVQAEYCELRDAANLPDANGRISIGSSGTEPDAQPLFLSPHFTRIIKPHQTQESEYLAGYFHLTPFRYTITSGNVSRLPNRQNHPPELVLPLALVLGFQKRRHWTELETVDCHPAARLNVRV</sequence>
<evidence type="ECO:0000313" key="3">
    <source>
        <dbReference type="Proteomes" id="UP000275846"/>
    </source>
</evidence>
<dbReference type="OrthoDB" id="10574825at2759"/>
<accession>A0A183S8L8</accession>
<organism evidence="4">
    <name type="scientific">Schistocephalus solidus</name>
    <name type="common">Tapeworm</name>
    <dbReference type="NCBI Taxonomy" id="70667"/>
    <lineage>
        <taxon>Eukaryota</taxon>
        <taxon>Metazoa</taxon>
        <taxon>Spiralia</taxon>
        <taxon>Lophotrochozoa</taxon>
        <taxon>Platyhelminthes</taxon>
        <taxon>Cestoda</taxon>
        <taxon>Eucestoda</taxon>
        <taxon>Diphyllobothriidea</taxon>
        <taxon>Diphyllobothriidae</taxon>
        <taxon>Schistocephalus</taxon>
    </lineage>
</organism>
<gene>
    <name evidence="2" type="ORF">SSLN_LOCUS566</name>
</gene>
<feature type="region of interest" description="Disordered" evidence="1">
    <location>
        <begin position="1"/>
        <end position="48"/>
    </location>
</feature>
<feature type="compositionally biased region" description="Basic and acidic residues" evidence="1">
    <location>
        <begin position="20"/>
        <end position="33"/>
    </location>
</feature>